<proteinExistence type="predicted"/>
<dbReference type="PANTHER" id="PTHR33994:SF27">
    <property type="entry name" value="OS01G0771700 PROTEIN"/>
    <property type="match status" value="1"/>
</dbReference>
<dbReference type="Gramene" id="OQU87652">
    <property type="protein sequence ID" value="OQU87652"/>
    <property type="gene ID" value="SORBI_3003G314566"/>
</dbReference>
<keyword evidence="1" id="KW-0472">Membrane</keyword>
<evidence type="ECO:0008006" key="4">
    <source>
        <dbReference type="Google" id="ProtNLM"/>
    </source>
</evidence>
<name>A0A1W0VZW1_SORBI</name>
<keyword evidence="3" id="KW-1185">Reference proteome</keyword>
<dbReference type="PANTHER" id="PTHR33994">
    <property type="entry name" value="OS04G0515000 PROTEIN"/>
    <property type="match status" value="1"/>
</dbReference>
<dbReference type="AlphaFoldDB" id="A0A1W0VZW1"/>
<gene>
    <name evidence="2" type="ORF">SORBI_3003G314566</name>
</gene>
<organism evidence="2 3">
    <name type="scientific">Sorghum bicolor</name>
    <name type="common">Sorghum</name>
    <name type="synonym">Sorghum vulgare</name>
    <dbReference type="NCBI Taxonomy" id="4558"/>
    <lineage>
        <taxon>Eukaryota</taxon>
        <taxon>Viridiplantae</taxon>
        <taxon>Streptophyta</taxon>
        <taxon>Embryophyta</taxon>
        <taxon>Tracheophyta</taxon>
        <taxon>Spermatophyta</taxon>
        <taxon>Magnoliopsida</taxon>
        <taxon>Liliopsida</taxon>
        <taxon>Poales</taxon>
        <taxon>Poaceae</taxon>
        <taxon>PACMAD clade</taxon>
        <taxon>Panicoideae</taxon>
        <taxon>Andropogonodae</taxon>
        <taxon>Andropogoneae</taxon>
        <taxon>Sorghinae</taxon>
        <taxon>Sorghum</taxon>
    </lineage>
</organism>
<evidence type="ECO:0000313" key="2">
    <source>
        <dbReference type="EMBL" id="OQU87652.1"/>
    </source>
</evidence>
<feature type="transmembrane region" description="Helical" evidence="1">
    <location>
        <begin position="158"/>
        <end position="179"/>
    </location>
</feature>
<dbReference type="InParanoid" id="A0A1W0VZW1"/>
<accession>A0A1W0VZW1</accession>
<dbReference type="EMBL" id="CM000762">
    <property type="protein sequence ID" value="OQU87652.1"/>
    <property type="molecule type" value="Genomic_DNA"/>
</dbReference>
<dbReference type="Proteomes" id="UP000000768">
    <property type="component" value="Chromosome 3"/>
</dbReference>
<reference evidence="2 3" key="1">
    <citation type="journal article" date="2009" name="Nature">
        <title>The Sorghum bicolor genome and the diversification of grasses.</title>
        <authorList>
            <person name="Paterson A.H."/>
            <person name="Bowers J.E."/>
            <person name="Bruggmann R."/>
            <person name="Dubchak I."/>
            <person name="Grimwood J."/>
            <person name="Gundlach H."/>
            <person name="Haberer G."/>
            <person name="Hellsten U."/>
            <person name="Mitros T."/>
            <person name="Poliakov A."/>
            <person name="Schmutz J."/>
            <person name="Spannagl M."/>
            <person name="Tang H."/>
            <person name="Wang X."/>
            <person name="Wicker T."/>
            <person name="Bharti A.K."/>
            <person name="Chapman J."/>
            <person name="Feltus F.A."/>
            <person name="Gowik U."/>
            <person name="Grigoriev I.V."/>
            <person name="Lyons E."/>
            <person name="Maher C.A."/>
            <person name="Martis M."/>
            <person name="Narechania A."/>
            <person name="Otillar R.P."/>
            <person name="Penning B.W."/>
            <person name="Salamov A.A."/>
            <person name="Wang Y."/>
            <person name="Zhang L."/>
            <person name="Carpita N.C."/>
            <person name="Freeling M."/>
            <person name="Gingle A.R."/>
            <person name="Hash C.T."/>
            <person name="Keller B."/>
            <person name="Klein P."/>
            <person name="Kresovich S."/>
            <person name="McCann M.C."/>
            <person name="Ming R."/>
            <person name="Peterson D.G."/>
            <person name="Mehboob-ur-Rahman"/>
            <person name="Ware D."/>
            <person name="Westhoff P."/>
            <person name="Mayer K.F."/>
            <person name="Messing J."/>
            <person name="Rokhsar D.S."/>
        </authorList>
    </citation>
    <scope>NUCLEOTIDE SEQUENCE [LARGE SCALE GENOMIC DNA]</scope>
    <source>
        <strain evidence="3">cv. BTx623</strain>
    </source>
</reference>
<protein>
    <recommendedName>
        <fullName evidence="4">Late embryogenesis abundant protein LEA-2 subgroup domain-containing protein</fullName>
    </recommendedName>
</protein>
<keyword evidence="1" id="KW-0812">Transmembrane</keyword>
<evidence type="ECO:0000313" key="3">
    <source>
        <dbReference type="Proteomes" id="UP000000768"/>
    </source>
</evidence>
<evidence type="ECO:0000256" key="1">
    <source>
        <dbReference type="SAM" id="Phobius"/>
    </source>
</evidence>
<reference evidence="3" key="2">
    <citation type="journal article" date="2018" name="Plant J.">
        <title>The Sorghum bicolor reference genome: improved assembly, gene annotations, a transcriptome atlas, and signatures of genome organization.</title>
        <authorList>
            <person name="McCormick R.F."/>
            <person name="Truong S.K."/>
            <person name="Sreedasyam A."/>
            <person name="Jenkins J."/>
            <person name="Shu S."/>
            <person name="Sims D."/>
            <person name="Kennedy M."/>
            <person name="Amirebrahimi M."/>
            <person name="Weers B.D."/>
            <person name="McKinley B."/>
            <person name="Mattison A."/>
            <person name="Morishige D.T."/>
            <person name="Grimwood J."/>
            <person name="Schmutz J."/>
            <person name="Mullet J.E."/>
        </authorList>
    </citation>
    <scope>NUCLEOTIDE SEQUENCE [LARGE SCALE GENOMIC DNA]</scope>
    <source>
        <strain evidence="3">cv. BTx623</strain>
    </source>
</reference>
<sequence length="342" mass="36346">MVTCTDSGTLSRRWRWPSMSLRSPAGMPRIPSPVATMGTVPTLHLGTQNAGSAAARARGTPAYDTATLPRSAQNWRMLRSLLTRSVGAASVTAGSSSPSYAVTVALNSGITMGERVGGNKHVVAVQVDPYDDGGAASGRSRHGRRAPPAASWPNTCAVVGWLAFIVCGTICLVVLKYMAYLSFPVFSVHLTGYDGIGPAGGPVAAVLSPEFNLSLRLRNTCVDRADLAVLYSGVVLGWATMEPRDCAGKRWNRALEVAARGDGVGLSDQLRDRLSLEWSNGTVELDVDVKVFRGKRAGGVDSGLSDVIPTKAIICKVILHEKQDQPMSACTWTELRPIVELI</sequence>
<keyword evidence="1" id="KW-1133">Transmembrane helix</keyword>